<sequence>MVFWTLVIGAIVIAWLYKLNKDYVVLALFTKRVKTVDGTPLENSVALPKGRTIFGNAFDLALSPDNMFDFSRKLAAEMKRSYLQYGLFTSFYNIITAEDAELVMNDQSLINKSIIYNFLVPFLNRGLLTSSGKKWHSRRKMLTPAFHFNILGQFEEIFKEESKKFVESLEASDLSAVTLNEIIPKFTLNAICETALGVKLDEQMNADQYRASFKMIEEVFLMRFRNPFYILDSVYKVFLAPKIAKHISIVQNFSSEIIDKRRQVFAAQPDHSEDKADDNQSFYTKKRYAMLDTLLRAERDGLIDHVGICEEVDTFMFEGYDTTSMALLFSLMNLSLYPEMQERCYQEILENVEDDLSQLDIQQLAKLKYLECFIKETQRLYPSVPVIAREVANDTRLANNLILPKGSQITIHIIDIHRSAKYYENPNKFDPEHFTAEASAGRHPFAYVPFSAGQRNCIGQKFAMLELKTVLVNIIKKFKISPLQKDQDIKLEAGMIIRTPNIIKVKLEKRV</sequence>
<evidence type="ECO:0000256" key="7">
    <source>
        <dbReference type="ARBA" id="ARBA00023004"/>
    </source>
</evidence>
<comment type="cofactor">
    <cofactor evidence="1 9">
        <name>heme</name>
        <dbReference type="ChEBI" id="CHEBI:30413"/>
    </cofactor>
</comment>
<dbReference type="GO" id="GO:0016705">
    <property type="term" value="F:oxidoreductase activity, acting on paired donors, with incorporation or reduction of molecular oxygen"/>
    <property type="evidence" value="ECO:0007669"/>
    <property type="project" value="InterPro"/>
</dbReference>
<dbReference type="EMBL" id="GDHF01018198">
    <property type="protein sequence ID" value="JAI34116.1"/>
    <property type="molecule type" value="Transcribed_RNA"/>
</dbReference>
<dbReference type="PANTHER" id="PTHR24291:SF105">
    <property type="entry name" value="CYTOCHROME P450 4P1-RELATED"/>
    <property type="match status" value="1"/>
</dbReference>
<dbReference type="CDD" id="cd20628">
    <property type="entry name" value="CYP4"/>
    <property type="match status" value="1"/>
</dbReference>
<evidence type="ECO:0000256" key="3">
    <source>
        <dbReference type="ARBA" id="ARBA00010617"/>
    </source>
</evidence>
<evidence type="ECO:0000256" key="9">
    <source>
        <dbReference type="PIRSR" id="PIRSR602401-1"/>
    </source>
</evidence>
<evidence type="ECO:0000256" key="5">
    <source>
        <dbReference type="ARBA" id="ARBA00022723"/>
    </source>
</evidence>
<dbReference type="GO" id="GO:0004497">
    <property type="term" value="F:monooxygenase activity"/>
    <property type="evidence" value="ECO:0007669"/>
    <property type="project" value="UniProtKB-KW"/>
</dbReference>
<dbReference type="Gene3D" id="1.10.630.10">
    <property type="entry name" value="Cytochrome P450"/>
    <property type="match status" value="1"/>
</dbReference>
<dbReference type="Pfam" id="PF00067">
    <property type="entry name" value="p450"/>
    <property type="match status" value="1"/>
</dbReference>
<dbReference type="PRINTS" id="PR00385">
    <property type="entry name" value="P450"/>
</dbReference>
<dbReference type="InterPro" id="IPR001128">
    <property type="entry name" value="Cyt_P450"/>
</dbReference>
<evidence type="ECO:0000256" key="2">
    <source>
        <dbReference type="ARBA" id="ARBA00003690"/>
    </source>
</evidence>
<keyword evidence="5 9" id="KW-0479">Metal-binding</keyword>
<evidence type="ECO:0000313" key="12">
    <source>
        <dbReference type="EMBL" id="JAI49123.1"/>
    </source>
</evidence>
<dbReference type="OrthoDB" id="1470350at2759"/>
<dbReference type="PRINTS" id="PR00463">
    <property type="entry name" value="EP450I"/>
</dbReference>
<evidence type="ECO:0000256" key="1">
    <source>
        <dbReference type="ARBA" id="ARBA00001971"/>
    </source>
</evidence>
<keyword evidence="6 10" id="KW-0560">Oxidoreductase</keyword>
<evidence type="ECO:0000313" key="11">
    <source>
        <dbReference type="EMBL" id="JAI34116.1"/>
    </source>
</evidence>
<comment type="similarity">
    <text evidence="3 10">Belongs to the cytochrome P450 family.</text>
</comment>
<protein>
    <submittedName>
        <fullName evidence="12">Cytochrome P450 4p1</fullName>
    </submittedName>
</protein>
<organism evidence="12">
    <name type="scientific">Bactrocera latifrons</name>
    <name type="common">Malaysian fruit fly</name>
    <name type="synonym">Chaetodacus latifrons</name>
    <dbReference type="NCBI Taxonomy" id="174628"/>
    <lineage>
        <taxon>Eukaryota</taxon>
        <taxon>Metazoa</taxon>
        <taxon>Ecdysozoa</taxon>
        <taxon>Arthropoda</taxon>
        <taxon>Hexapoda</taxon>
        <taxon>Insecta</taxon>
        <taxon>Pterygota</taxon>
        <taxon>Neoptera</taxon>
        <taxon>Endopterygota</taxon>
        <taxon>Diptera</taxon>
        <taxon>Brachycera</taxon>
        <taxon>Muscomorpha</taxon>
        <taxon>Tephritoidea</taxon>
        <taxon>Tephritidae</taxon>
        <taxon>Bactrocera</taxon>
        <taxon>Bactrocera</taxon>
    </lineage>
</organism>
<dbReference type="InterPro" id="IPR017972">
    <property type="entry name" value="Cyt_P450_CS"/>
</dbReference>
<name>A0A0K8WD67_BACLA</name>
<dbReference type="InterPro" id="IPR002401">
    <property type="entry name" value="Cyt_P450_E_grp-I"/>
</dbReference>
<evidence type="ECO:0000256" key="6">
    <source>
        <dbReference type="ARBA" id="ARBA00023002"/>
    </source>
</evidence>
<dbReference type="SUPFAM" id="SSF48264">
    <property type="entry name" value="Cytochrome P450"/>
    <property type="match status" value="1"/>
</dbReference>
<reference evidence="12" key="1">
    <citation type="submission" date="2015-06" db="EMBL/GenBank/DDBJ databases">
        <authorList>
            <person name="Hoefler B.C."/>
            <person name="Straight P.D."/>
        </authorList>
    </citation>
    <scope>NUCLEOTIDE SEQUENCE</scope>
</reference>
<dbReference type="GO" id="GO:0005506">
    <property type="term" value="F:iron ion binding"/>
    <property type="evidence" value="ECO:0007669"/>
    <property type="project" value="InterPro"/>
</dbReference>
<gene>
    <name evidence="12" type="primary">Cyp4p1_0</name>
    <name evidence="11" type="synonym">Cyp4p1_2</name>
    <name evidence="12" type="ORF">c0_g1_i1</name>
    <name evidence="11" type="ORF">c0_g1_i4</name>
</gene>
<proteinExistence type="inferred from homology"/>
<comment type="function">
    <text evidence="2">May be involved in the metabolism of insect hormones and in the breakdown of synthetic insecticides.</text>
</comment>
<evidence type="ECO:0000256" key="4">
    <source>
        <dbReference type="ARBA" id="ARBA00022617"/>
    </source>
</evidence>
<keyword evidence="7 9" id="KW-0408">Iron</keyword>
<feature type="binding site" description="axial binding residue" evidence="9">
    <location>
        <position position="457"/>
    </location>
    <ligand>
        <name>heme</name>
        <dbReference type="ChEBI" id="CHEBI:30413"/>
    </ligand>
    <ligandPart>
        <name>Fe</name>
        <dbReference type="ChEBI" id="CHEBI:18248"/>
    </ligandPart>
</feature>
<accession>A0A0K8WD67</accession>
<dbReference type="PROSITE" id="PS00086">
    <property type="entry name" value="CYTOCHROME_P450"/>
    <property type="match status" value="1"/>
</dbReference>
<dbReference type="InterPro" id="IPR050196">
    <property type="entry name" value="Cytochrome_P450_Monoox"/>
</dbReference>
<keyword evidence="8 10" id="KW-0503">Monooxygenase</keyword>
<evidence type="ECO:0000256" key="10">
    <source>
        <dbReference type="RuleBase" id="RU000461"/>
    </source>
</evidence>
<dbReference type="EMBL" id="GDHF01003191">
    <property type="protein sequence ID" value="JAI49123.1"/>
    <property type="molecule type" value="Transcribed_RNA"/>
</dbReference>
<keyword evidence="4 9" id="KW-0349">Heme</keyword>
<evidence type="ECO:0000256" key="8">
    <source>
        <dbReference type="ARBA" id="ARBA00023033"/>
    </source>
</evidence>
<dbReference type="PANTHER" id="PTHR24291">
    <property type="entry name" value="CYTOCHROME P450 FAMILY 4"/>
    <property type="match status" value="1"/>
</dbReference>
<dbReference type="InterPro" id="IPR036396">
    <property type="entry name" value="Cyt_P450_sf"/>
</dbReference>
<dbReference type="AlphaFoldDB" id="A0A0K8WD67"/>
<dbReference type="GO" id="GO:0020037">
    <property type="term" value="F:heme binding"/>
    <property type="evidence" value="ECO:0007669"/>
    <property type="project" value="InterPro"/>
</dbReference>